<dbReference type="GO" id="GO:0051087">
    <property type="term" value="F:protein-folding chaperone binding"/>
    <property type="evidence" value="ECO:0007669"/>
    <property type="project" value="TreeGrafter"/>
</dbReference>
<dbReference type="OrthoDB" id="10250354at2759"/>
<dbReference type="SUPFAM" id="SSF46565">
    <property type="entry name" value="Chaperone J-domain"/>
    <property type="match status" value="1"/>
</dbReference>
<dbReference type="InterPro" id="IPR001623">
    <property type="entry name" value="DnaJ_domain"/>
</dbReference>
<dbReference type="GO" id="GO:0044183">
    <property type="term" value="F:protein folding chaperone"/>
    <property type="evidence" value="ECO:0007669"/>
    <property type="project" value="TreeGrafter"/>
</dbReference>
<dbReference type="InterPro" id="IPR018253">
    <property type="entry name" value="DnaJ_domain_CS"/>
</dbReference>
<dbReference type="EMBL" id="CP056065">
    <property type="protein sequence ID" value="UKJ88088.1"/>
    <property type="molecule type" value="Genomic_DNA"/>
</dbReference>
<organism evidence="2 3">
    <name type="scientific">Theileria orientalis</name>
    <dbReference type="NCBI Taxonomy" id="68886"/>
    <lineage>
        <taxon>Eukaryota</taxon>
        <taxon>Sar</taxon>
        <taxon>Alveolata</taxon>
        <taxon>Apicomplexa</taxon>
        <taxon>Aconoidasida</taxon>
        <taxon>Piroplasmida</taxon>
        <taxon>Theileriidae</taxon>
        <taxon>Theileria</taxon>
    </lineage>
</organism>
<evidence type="ECO:0000259" key="1">
    <source>
        <dbReference type="PROSITE" id="PS50076"/>
    </source>
</evidence>
<protein>
    <submittedName>
        <fullName evidence="2">Molecular chaperone DnaJ</fullName>
    </submittedName>
</protein>
<evidence type="ECO:0000313" key="2">
    <source>
        <dbReference type="EMBL" id="UKJ88088.1"/>
    </source>
</evidence>
<dbReference type="GO" id="GO:0051082">
    <property type="term" value="F:unfolded protein binding"/>
    <property type="evidence" value="ECO:0007669"/>
    <property type="project" value="TreeGrafter"/>
</dbReference>
<dbReference type="AlphaFoldDB" id="A0A976M477"/>
<proteinExistence type="predicted"/>
<feature type="domain" description="J" evidence="1">
    <location>
        <begin position="8"/>
        <end position="74"/>
    </location>
</feature>
<dbReference type="PROSITE" id="PS50076">
    <property type="entry name" value="DNAJ_2"/>
    <property type="match status" value="1"/>
</dbReference>
<dbReference type="PANTHER" id="PTHR43948:SF10">
    <property type="entry name" value="MRJ, ISOFORM E"/>
    <property type="match status" value="1"/>
</dbReference>
<dbReference type="PANTHER" id="PTHR43948">
    <property type="entry name" value="DNAJ HOMOLOG SUBFAMILY B"/>
    <property type="match status" value="1"/>
</dbReference>
<dbReference type="GO" id="GO:0005737">
    <property type="term" value="C:cytoplasm"/>
    <property type="evidence" value="ECO:0007669"/>
    <property type="project" value="TreeGrafter"/>
</dbReference>
<reference evidence="2" key="1">
    <citation type="submission" date="2022-07" db="EMBL/GenBank/DDBJ databases">
        <title>Evaluation of T. orientalis genome assembly methods using nanopore sequencing and analysis of variation between genomes.</title>
        <authorList>
            <person name="Yam J."/>
            <person name="Micallef M.L."/>
            <person name="Liu M."/>
            <person name="Djordjevic S.P."/>
            <person name="Bogema D.R."/>
            <person name="Jenkins C."/>
        </authorList>
    </citation>
    <scope>NUCLEOTIDE SEQUENCE</scope>
    <source>
        <strain evidence="2">Fish Creek</strain>
    </source>
</reference>
<gene>
    <name evidence="2" type="ORF">MACJ_000531</name>
</gene>
<dbReference type="PRINTS" id="PR00625">
    <property type="entry name" value="JDOMAIN"/>
</dbReference>
<evidence type="ECO:0000313" key="3">
    <source>
        <dbReference type="Proteomes" id="UP000244803"/>
    </source>
</evidence>
<accession>A0A976M477</accession>
<dbReference type="Pfam" id="PF00226">
    <property type="entry name" value="DnaJ"/>
    <property type="match status" value="1"/>
</dbReference>
<dbReference type="PROSITE" id="PS00636">
    <property type="entry name" value="DNAJ_1"/>
    <property type="match status" value="1"/>
</dbReference>
<name>A0A976M477_THEOR</name>
<dbReference type="CDD" id="cd06257">
    <property type="entry name" value="DnaJ"/>
    <property type="match status" value="1"/>
</dbReference>
<dbReference type="Gene3D" id="1.10.287.110">
    <property type="entry name" value="DnaJ domain"/>
    <property type="match status" value="1"/>
</dbReference>
<dbReference type="InterPro" id="IPR036869">
    <property type="entry name" value="J_dom_sf"/>
</dbReference>
<dbReference type="Proteomes" id="UP000244803">
    <property type="component" value="Chromosome 1"/>
</dbReference>
<sequence length="229" mass="26301">MVSNDPSGYYKLLGVSPGADETTIKKQYRKLAMKYHPDKSQGDKEKDAEMFKKISQAYEVLSDKRKRYEYDNSSNFNNDFSYDGFRHDFGFDDAMKIFESVFRVRSNKFGRNGHDDFGFFHDDFGFFEDDFAPFSFGNDHFSQGGFMTSSFSNFSSSSGHRGTSSSTSTTTRVVNNKVYKRTETVTKNADGTVHKKVVEIEDDGKGNVLRREYEDNGRKKLESKMSKKK</sequence>
<dbReference type="SMART" id="SM00271">
    <property type="entry name" value="DnaJ"/>
    <property type="match status" value="1"/>
</dbReference>